<evidence type="ECO:0000256" key="5">
    <source>
        <dbReference type="ARBA" id="ARBA00022741"/>
    </source>
</evidence>
<dbReference type="RefSeq" id="WP_123420969.1">
    <property type="nucleotide sequence ID" value="NZ_RJUL01000003.1"/>
</dbReference>
<dbReference type="GO" id="GO:0032267">
    <property type="term" value="F:tRNA(Ile)-lysidine synthase activity"/>
    <property type="evidence" value="ECO:0007669"/>
    <property type="project" value="UniProtKB-EC"/>
</dbReference>
<comment type="similarity">
    <text evidence="8">Belongs to the tRNA(Ile)-lysidine synthase family.</text>
</comment>
<reference evidence="10 11" key="1">
    <citation type="submission" date="2018-11" db="EMBL/GenBank/DDBJ databases">
        <title>Genomic Encyclopedia of Type Strains, Phase IV (KMG-IV): sequencing the most valuable type-strain genomes for metagenomic binning, comparative biology and taxonomic classification.</title>
        <authorList>
            <person name="Goeker M."/>
        </authorList>
    </citation>
    <scope>NUCLEOTIDE SEQUENCE [LARGE SCALE GENOMIC DNA]</scope>
    <source>
        <strain evidence="10 11">DSM 21945</strain>
    </source>
</reference>
<dbReference type="Gene3D" id="3.40.50.620">
    <property type="entry name" value="HUPs"/>
    <property type="match status" value="1"/>
</dbReference>
<keyword evidence="3 8" id="KW-0436">Ligase</keyword>
<evidence type="ECO:0000313" key="11">
    <source>
        <dbReference type="Proteomes" id="UP000268033"/>
    </source>
</evidence>
<dbReference type="Pfam" id="PF11734">
    <property type="entry name" value="TilS_C"/>
    <property type="match status" value="1"/>
</dbReference>
<evidence type="ECO:0000256" key="3">
    <source>
        <dbReference type="ARBA" id="ARBA00022598"/>
    </source>
</evidence>
<evidence type="ECO:0000256" key="4">
    <source>
        <dbReference type="ARBA" id="ARBA00022694"/>
    </source>
</evidence>
<dbReference type="AlphaFoldDB" id="A0A3N1PK08"/>
<feature type="domain" description="Lysidine-tRNA(Ile) synthetase C-terminal" evidence="9">
    <location>
        <begin position="334"/>
        <end position="406"/>
    </location>
</feature>
<protein>
    <recommendedName>
        <fullName evidence="8">tRNA(Ile)-lysidine synthase</fullName>
        <ecNumber evidence="8">6.3.4.19</ecNumber>
    </recommendedName>
    <alternativeName>
        <fullName evidence="8">tRNA(Ile)-2-lysyl-cytidine synthase</fullName>
    </alternativeName>
    <alternativeName>
        <fullName evidence="8">tRNA(Ile)-lysidine synthetase</fullName>
    </alternativeName>
</protein>
<dbReference type="InterPro" id="IPR011063">
    <property type="entry name" value="TilS/TtcA_N"/>
</dbReference>
<comment type="caution">
    <text evidence="10">The sequence shown here is derived from an EMBL/GenBank/DDBJ whole genome shotgun (WGS) entry which is preliminary data.</text>
</comment>
<evidence type="ECO:0000256" key="7">
    <source>
        <dbReference type="ARBA" id="ARBA00048539"/>
    </source>
</evidence>
<organism evidence="10 11">
    <name type="scientific">Gallaecimonas pentaromativorans</name>
    <dbReference type="NCBI Taxonomy" id="584787"/>
    <lineage>
        <taxon>Bacteria</taxon>
        <taxon>Pseudomonadati</taxon>
        <taxon>Pseudomonadota</taxon>
        <taxon>Gammaproteobacteria</taxon>
        <taxon>Enterobacterales</taxon>
        <taxon>Gallaecimonadaceae</taxon>
        <taxon>Gallaecimonas</taxon>
    </lineage>
</organism>
<dbReference type="PANTHER" id="PTHR43033:SF1">
    <property type="entry name" value="TRNA(ILE)-LYSIDINE SYNTHASE-RELATED"/>
    <property type="match status" value="1"/>
</dbReference>
<dbReference type="InterPro" id="IPR012795">
    <property type="entry name" value="tRNA_Ile_lys_synt_N"/>
</dbReference>
<comment type="domain">
    <text evidence="8">The N-terminal region contains the highly conserved SGGXDS motif, predicted to be a P-loop motif involved in ATP binding.</text>
</comment>
<dbReference type="SUPFAM" id="SSF52402">
    <property type="entry name" value="Adenine nucleotide alpha hydrolases-like"/>
    <property type="match status" value="1"/>
</dbReference>
<evidence type="ECO:0000256" key="8">
    <source>
        <dbReference type="HAMAP-Rule" id="MF_01161"/>
    </source>
</evidence>
<dbReference type="STRING" id="584787.GCA_001247655_00376"/>
<gene>
    <name evidence="8" type="primary">tilS</name>
    <name evidence="10" type="ORF">EDC28_10351</name>
</gene>
<comment type="function">
    <text evidence="8">Ligates lysine onto the cytidine present at position 34 of the AUA codon-specific tRNA(Ile) that contains the anticodon CAU, in an ATP-dependent manner. Cytidine is converted to lysidine, thus changing the amino acid specificity of the tRNA from methionine to isoleucine.</text>
</comment>
<dbReference type="InterPro" id="IPR012094">
    <property type="entry name" value="tRNA_Ile_lys_synt"/>
</dbReference>
<dbReference type="SUPFAM" id="SSF56037">
    <property type="entry name" value="PheT/TilS domain"/>
    <property type="match status" value="1"/>
</dbReference>
<evidence type="ECO:0000256" key="1">
    <source>
        <dbReference type="ARBA" id="ARBA00004496"/>
    </source>
</evidence>
<dbReference type="NCBIfam" id="TIGR02433">
    <property type="entry name" value="lysidine_TilS_C"/>
    <property type="match status" value="1"/>
</dbReference>
<dbReference type="PANTHER" id="PTHR43033">
    <property type="entry name" value="TRNA(ILE)-LYSIDINE SYNTHASE-RELATED"/>
    <property type="match status" value="1"/>
</dbReference>
<keyword evidence="6 8" id="KW-0067">ATP-binding</keyword>
<comment type="catalytic activity">
    <reaction evidence="7 8">
        <text>cytidine(34) in tRNA(Ile2) + L-lysine + ATP = lysidine(34) in tRNA(Ile2) + AMP + diphosphate + H(+)</text>
        <dbReference type="Rhea" id="RHEA:43744"/>
        <dbReference type="Rhea" id="RHEA-COMP:10625"/>
        <dbReference type="Rhea" id="RHEA-COMP:10670"/>
        <dbReference type="ChEBI" id="CHEBI:15378"/>
        <dbReference type="ChEBI" id="CHEBI:30616"/>
        <dbReference type="ChEBI" id="CHEBI:32551"/>
        <dbReference type="ChEBI" id="CHEBI:33019"/>
        <dbReference type="ChEBI" id="CHEBI:82748"/>
        <dbReference type="ChEBI" id="CHEBI:83665"/>
        <dbReference type="ChEBI" id="CHEBI:456215"/>
        <dbReference type="EC" id="6.3.4.19"/>
    </reaction>
</comment>
<dbReference type="GO" id="GO:0006400">
    <property type="term" value="P:tRNA modification"/>
    <property type="evidence" value="ECO:0007669"/>
    <property type="project" value="UniProtKB-UniRule"/>
</dbReference>
<dbReference type="GO" id="GO:0005737">
    <property type="term" value="C:cytoplasm"/>
    <property type="evidence" value="ECO:0007669"/>
    <property type="project" value="UniProtKB-SubCell"/>
</dbReference>
<evidence type="ECO:0000256" key="2">
    <source>
        <dbReference type="ARBA" id="ARBA00022490"/>
    </source>
</evidence>
<dbReference type="CDD" id="cd01992">
    <property type="entry name" value="TilS_N"/>
    <property type="match status" value="1"/>
</dbReference>
<sequence>MQTVLDALDQQLGPRLGGGSVVLALSGGLDSVVLLRALAPWCQARDARLKAVHVHHGISANADSWAEHCQGLCAALGVPLAIEHLALNKGPRQSLEAIARDARYRVLADAMAPGDCLVTAHHLDDQAETFLLAARRGAGLDGLCAMPFARPFGPGTLIRPLLALSRKTLEAAAKGLAWVEDESNQDTAFDRNFLRQSLLPAAEVRLGGFSAGLARSAELLQQELPARDWLLTQELARRVGLDGSLDLGGAPVEAAALLLRAWAARVDEGVALGHKVVAEMLRQQHAADDATVRVGDFGRFKGRWFYLPPTLGADKAALLTAIAWQPGGGLLQKGHWRFDLPGATRFQPHDRDQGRTLKKLWQEWGVPPWLRRHWPLLVGEGGELLAVAGMAVAKGHFQPQGQFPAWDAPGAFQPFLRQPRPAPLA</sequence>
<dbReference type="Proteomes" id="UP000268033">
    <property type="component" value="Unassembled WGS sequence"/>
</dbReference>
<dbReference type="EC" id="6.3.4.19" evidence="8"/>
<dbReference type="NCBIfam" id="TIGR02432">
    <property type="entry name" value="lysidine_TilS_N"/>
    <property type="match status" value="1"/>
</dbReference>
<keyword evidence="2 8" id="KW-0963">Cytoplasm</keyword>
<name>A0A3N1PK08_9GAMM</name>
<evidence type="ECO:0000259" key="9">
    <source>
        <dbReference type="SMART" id="SM00977"/>
    </source>
</evidence>
<dbReference type="EMBL" id="RJUL01000003">
    <property type="protein sequence ID" value="ROQ28459.1"/>
    <property type="molecule type" value="Genomic_DNA"/>
</dbReference>
<evidence type="ECO:0000313" key="10">
    <source>
        <dbReference type="EMBL" id="ROQ28459.1"/>
    </source>
</evidence>
<dbReference type="GO" id="GO:0005524">
    <property type="term" value="F:ATP binding"/>
    <property type="evidence" value="ECO:0007669"/>
    <property type="project" value="UniProtKB-UniRule"/>
</dbReference>
<keyword evidence="5 8" id="KW-0547">Nucleotide-binding</keyword>
<dbReference type="InterPro" id="IPR014729">
    <property type="entry name" value="Rossmann-like_a/b/a_fold"/>
</dbReference>
<dbReference type="Pfam" id="PF01171">
    <property type="entry name" value="ATP_bind_3"/>
    <property type="match status" value="1"/>
</dbReference>
<dbReference type="SMART" id="SM00977">
    <property type="entry name" value="TilS_C"/>
    <property type="match status" value="1"/>
</dbReference>
<keyword evidence="4 8" id="KW-0819">tRNA processing</keyword>
<accession>A0A3N1PK08</accession>
<keyword evidence="11" id="KW-1185">Reference proteome</keyword>
<dbReference type="HAMAP" id="MF_01161">
    <property type="entry name" value="tRNA_Ile_lys_synt"/>
    <property type="match status" value="1"/>
</dbReference>
<dbReference type="InterPro" id="IPR012796">
    <property type="entry name" value="Lysidine-tRNA-synth_C"/>
</dbReference>
<proteinExistence type="inferred from homology"/>
<feature type="binding site" evidence="8">
    <location>
        <begin position="26"/>
        <end position="31"/>
    </location>
    <ligand>
        <name>ATP</name>
        <dbReference type="ChEBI" id="CHEBI:30616"/>
    </ligand>
</feature>
<comment type="subcellular location">
    <subcellularLocation>
        <location evidence="1 8">Cytoplasm</location>
    </subcellularLocation>
</comment>
<evidence type="ECO:0000256" key="6">
    <source>
        <dbReference type="ARBA" id="ARBA00022840"/>
    </source>
</evidence>